<name>A0A7U9TJN4_9MOLU</name>
<dbReference type="Pfam" id="PF00730">
    <property type="entry name" value="HhH-GPD"/>
    <property type="match status" value="1"/>
</dbReference>
<evidence type="ECO:0000256" key="2">
    <source>
        <dbReference type="ARBA" id="ARBA00010817"/>
    </source>
</evidence>
<dbReference type="RefSeq" id="WP_176238871.1">
    <property type="nucleotide sequence ID" value="NZ_AP024412.1"/>
</dbReference>
<reference evidence="7" key="1">
    <citation type="submission" date="2021-01" db="EMBL/GenBank/DDBJ databases">
        <title>Draft genome sequence of Acholeplasmataceae bacterium strain Mahy22.</title>
        <authorList>
            <person name="Watanabe M."/>
            <person name="Kojima H."/>
            <person name="Fukui M."/>
        </authorList>
    </citation>
    <scope>NUCLEOTIDE SEQUENCE</scope>
    <source>
        <strain evidence="7">Mahy22</strain>
    </source>
</reference>
<proteinExistence type="inferred from homology"/>
<dbReference type="FunFam" id="1.10.340.30:FF:000004">
    <property type="entry name" value="DNA-3-methyladenine glycosylase II"/>
    <property type="match status" value="1"/>
</dbReference>
<organism evidence="7 8">
    <name type="scientific">Mariniplasma anaerobium</name>
    <dbReference type="NCBI Taxonomy" id="2735436"/>
    <lineage>
        <taxon>Bacteria</taxon>
        <taxon>Bacillati</taxon>
        <taxon>Mycoplasmatota</taxon>
        <taxon>Mollicutes</taxon>
        <taxon>Acholeplasmatales</taxon>
        <taxon>Acholeplasmataceae</taxon>
        <taxon>Mariniplasma</taxon>
    </lineage>
</organism>
<evidence type="ECO:0000256" key="4">
    <source>
        <dbReference type="ARBA" id="ARBA00022763"/>
    </source>
</evidence>
<accession>A0A7U9TJN4</accession>
<dbReference type="SMART" id="SM00478">
    <property type="entry name" value="ENDO3c"/>
    <property type="match status" value="1"/>
</dbReference>
<dbReference type="PANTHER" id="PTHR43003">
    <property type="entry name" value="DNA-3-METHYLADENINE GLYCOSYLASE"/>
    <property type="match status" value="1"/>
</dbReference>
<dbReference type="GO" id="GO:0006307">
    <property type="term" value="P:DNA alkylation repair"/>
    <property type="evidence" value="ECO:0007669"/>
    <property type="project" value="TreeGrafter"/>
</dbReference>
<evidence type="ECO:0000256" key="3">
    <source>
        <dbReference type="ARBA" id="ARBA00012000"/>
    </source>
</evidence>
<dbReference type="Gene3D" id="1.10.340.30">
    <property type="entry name" value="Hypothetical protein, domain 2"/>
    <property type="match status" value="1"/>
</dbReference>
<protein>
    <recommendedName>
        <fullName evidence="3">DNA-3-methyladenine glycosylase II</fullName>
        <ecNumber evidence="3">3.2.2.21</ecNumber>
    </recommendedName>
</protein>
<dbReference type="CDD" id="cd00056">
    <property type="entry name" value="ENDO3c"/>
    <property type="match status" value="1"/>
</dbReference>
<dbReference type="GO" id="GO:0006285">
    <property type="term" value="P:base-excision repair, AP site formation"/>
    <property type="evidence" value="ECO:0007669"/>
    <property type="project" value="TreeGrafter"/>
</dbReference>
<dbReference type="Proteomes" id="UP000620133">
    <property type="component" value="Chromosome"/>
</dbReference>
<dbReference type="EC" id="3.2.2.21" evidence="3"/>
<dbReference type="EMBL" id="AP024412">
    <property type="protein sequence ID" value="BCR36311.1"/>
    <property type="molecule type" value="Genomic_DNA"/>
</dbReference>
<dbReference type="GO" id="GO:0032131">
    <property type="term" value="F:alkylated DNA binding"/>
    <property type="evidence" value="ECO:0007669"/>
    <property type="project" value="TreeGrafter"/>
</dbReference>
<keyword evidence="4" id="KW-0227">DNA damage</keyword>
<dbReference type="InterPro" id="IPR051912">
    <property type="entry name" value="Alkylbase_DNA_Glycosylase/TA"/>
</dbReference>
<evidence type="ECO:0000259" key="6">
    <source>
        <dbReference type="SMART" id="SM00478"/>
    </source>
</evidence>
<gene>
    <name evidence="7" type="ORF">MPAN_012040</name>
</gene>
<dbReference type="Gene3D" id="1.10.1670.40">
    <property type="match status" value="1"/>
</dbReference>
<dbReference type="GO" id="GO:0005737">
    <property type="term" value="C:cytoplasm"/>
    <property type="evidence" value="ECO:0007669"/>
    <property type="project" value="TreeGrafter"/>
</dbReference>
<dbReference type="InterPro" id="IPR003265">
    <property type="entry name" value="HhH-GPD_domain"/>
</dbReference>
<feature type="domain" description="HhH-GPD" evidence="6">
    <location>
        <begin position="51"/>
        <end position="203"/>
    </location>
</feature>
<evidence type="ECO:0000313" key="8">
    <source>
        <dbReference type="Proteomes" id="UP000620133"/>
    </source>
</evidence>
<keyword evidence="8" id="KW-1185">Reference proteome</keyword>
<dbReference type="KEGG" id="manr:MPAN_012040"/>
<dbReference type="SUPFAM" id="SSF48150">
    <property type="entry name" value="DNA-glycosylase"/>
    <property type="match status" value="1"/>
</dbReference>
<evidence type="ECO:0000313" key="7">
    <source>
        <dbReference type="EMBL" id="BCR36311.1"/>
    </source>
</evidence>
<dbReference type="InterPro" id="IPR011257">
    <property type="entry name" value="DNA_glycosylase"/>
</dbReference>
<dbReference type="AlphaFoldDB" id="A0A7U9TJN4"/>
<dbReference type="GO" id="GO:0008725">
    <property type="term" value="F:DNA-3-methyladenine glycosylase activity"/>
    <property type="evidence" value="ECO:0007669"/>
    <property type="project" value="TreeGrafter"/>
</dbReference>
<evidence type="ECO:0000256" key="1">
    <source>
        <dbReference type="ARBA" id="ARBA00000086"/>
    </source>
</evidence>
<comment type="similarity">
    <text evidence="2">Belongs to the alkylbase DNA glycosidase AlkA family.</text>
</comment>
<evidence type="ECO:0000256" key="5">
    <source>
        <dbReference type="ARBA" id="ARBA00023204"/>
    </source>
</evidence>
<dbReference type="GO" id="GO:0032993">
    <property type="term" value="C:protein-DNA complex"/>
    <property type="evidence" value="ECO:0007669"/>
    <property type="project" value="TreeGrafter"/>
</dbReference>
<dbReference type="GO" id="GO:0043916">
    <property type="term" value="F:DNA-7-methylguanine glycosylase activity"/>
    <property type="evidence" value="ECO:0007669"/>
    <property type="project" value="TreeGrafter"/>
</dbReference>
<keyword evidence="5" id="KW-0234">DNA repair</keyword>
<dbReference type="PANTHER" id="PTHR43003:SF5">
    <property type="entry name" value="DNA-3-METHYLADENINE GLYCOSYLASE"/>
    <property type="match status" value="1"/>
</dbReference>
<comment type="catalytic activity">
    <reaction evidence="1">
        <text>Hydrolysis of alkylated DNA, releasing 3-methyladenine, 3-methylguanine, 7-methylguanine and 7-methyladenine.</text>
        <dbReference type="EC" id="3.2.2.21"/>
    </reaction>
</comment>
<sequence length="203" mass="23961">MDYEITFKNNSKEVVFLIDKDPNLKSLFENKSEIKVKVSVDYYQSLVQTIIAQQLSTRVADIIYNRLLELLNNQIDPFNILNTSDDQLRDIGLSRPKIKYLKSLAKHIDDKEILFEKFDSMTDEEIINQLTEVKGIGIWTAQMFLMFSMGRKDVFSTLDLGLRNALKQLLNRPEMTHKEIEAYSQKWIPYRSYVSHFLWHSWD</sequence>